<dbReference type="Pfam" id="PF13681">
    <property type="entry name" value="PilX"/>
    <property type="match status" value="1"/>
</dbReference>
<dbReference type="InterPro" id="IPR025205">
    <property type="entry name" value="PilX/PilW_C"/>
</dbReference>
<comment type="caution">
    <text evidence="3">The sequence shown here is derived from an EMBL/GenBank/DDBJ whole genome shotgun (WGS) entry which is preliminary data.</text>
</comment>
<feature type="domain" description="Type 4 fimbrial biogenesis protein PilX N-terminal" evidence="2">
    <location>
        <begin position="10"/>
        <end position="60"/>
    </location>
</feature>
<evidence type="ECO:0000313" key="3">
    <source>
        <dbReference type="EMBL" id="OAN30416.1"/>
    </source>
</evidence>
<dbReference type="EMBL" id="LWCR01000010">
    <property type="protein sequence ID" value="OAN30416.1"/>
    <property type="molecule type" value="Genomic_DNA"/>
</dbReference>
<dbReference type="InterPro" id="IPR025746">
    <property type="entry name" value="PilX_N_dom"/>
</dbReference>
<protein>
    <recommendedName>
        <fullName evidence="5">Type 4 fimbrial biogenesis protein PilX N-terminal domain-containing protein</fullName>
    </recommendedName>
</protein>
<evidence type="ECO:0000259" key="2">
    <source>
        <dbReference type="Pfam" id="PF14341"/>
    </source>
</evidence>
<sequence length="202" mass="21690">MKSCSHRRQGGAVLLIALVMLLLLTLLAVTSMRETTLQNRVGGNVSEQKRAYNAAESALREAERRLSALRGTVMFNSASAGFDSCTTSANTLAPTVENLCILSDGKDLDTQAKVQAWAKIALQTLSDAPAENSVGYRGFDGESRYRLAPRWVVTFIAGSASPNPSEALSGKGSYYYRVTAVARSGGARFPVILQSIVKLEVQ</sequence>
<dbReference type="AlphaFoldDB" id="A0A178LI51"/>
<dbReference type="OrthoDB" id="6966120at2"/>
<gene>
    <name evidence="3" type="ORF">A4V15_16575</name>
</gene>
<feature type="domain" description="PilX/PilW C-terminal" evidence="1">
    <location>
        <begin position="104"/>
        <end position="197"/>
    </location>
</feature>
<organism evidence="3 4">
    <name type="scientific">Pseudomonas oryzihabitans</name>
    <dbReference type="NCBI Taxonomy" id="47885"/>
    <lineage>
        <taxon>Bacteria</taxon>
        <taxon>Pseudomonadati</taxon>
        <taxon>Pseudomonadota</taxon>
        <taxon>Gammaproteobacteria</taxon>
        <taxon>Pseudomonadales</taxon>
        <taxon>Pseudomonadaceae</taxon>
        <taxon>Pseudomonas</taxon>
    </lineage>
</organism>
<name>A0A178LI51_9PSED</name>
<dbReference type="Proteomes" id="UP000078356">
    <property type="component" value="Unassembled WGS sequence"/>
</dbReference>
<proteinExistence type="predicted"/>
<dbReference type="RefSeq" id="WP_064307585.1">
    <property type="nucleotide sequence ID" value="NZ_CP102428.1"/>
</dbReference>
<accession>A0A178LI51</accession>
<evidence type="ECO:0000259" key="1">
    <source>
        <dbReference type="Pfam" id="PF13681"/>
    </source>
</evidence>
<reference evidence="3 4" key="1">
    <citation type="submission" date="2016-04" db="EMBL/GenBank/DDBJ databases">
        <title>Draft Genome Sequences of Staphylococcus capitis Strain H36, S. capitis Strain H65, S. cohnii Strain H62, S. hominis Strain H69, Mycobacterium iranicum Strain H39, Plantibacter sp. Strain H53, Pseudomonas oryzihabitans Strain H72, and Microbacterium sp. Strain H83, isolated from residential settings.</title>
        <authorList>
            <person name="Lymperopoulou D."/>
            <person name="Adams R.I."/>
            <person name="Lindow S."/>
            <person name="Coil D.A."/>
            <person name="Jospin G."/>
            <person name="Eisen J.A."/>
        </authorList>
    </citation>
    <scope>NUCLEOTIDE SEQUENCE [LARGE SCALE GENOMIC DNA]</scope>
    <source>
        <strain evidence="3 4">H72</strain>
    </source>
</reference>
<evidence type="ECO:0008006" key="5">
    <source>
        <dbReference type="Google" id="ProtNLM"/>
    </source>
</evidence>
<dbReference type="Pfam" id="PF14341">
    <property type="entry name" value="PilX_N"/>
    <property type="match status" value="1"/>
</dbReference>
<evidence type="ECO:0000313" key="4">
    <source>
        <dbReference type="Proteomes" id="UP000078356"/>
    </source>
</evidence>